<dbReference type="Gene3D" id="3.40.190.290">
    <property type="match status" value="1"/>
</dbReference>
<reference evidence="6 7" key="1">
    <citation type="submission" date="2020-08" db="EMBL/GenBank/DDBJ databases">
        <title>Genomic Encyclopedia of Type Strains, Phase IV (KMG-IV): sequencing the most valuable type-strain genomes for metagenomic binning, comparative biology and taxonomic classification.</title>
        <authorList>
            <person name="Goeker M."/>
        </authorList>
    </citation>
    <scope>NUCLEOTIDE SEQUENCE [LARGE SCALE GENOMIC DNA]</scope>
    <source>
        <strain evidence="6 7">DSM 102238</strain>
    </source>
</reference>
<protein>
    <submittedName>
        <fullName evidence="6">DNA-binding transcriptional LysR family regulator</fullName>
    </submittedName>
</protein>
<dbReference type="InterPro" id="IPR036388">
    <property type="entry name" value="WH-like_DNA-bd_sf"/>
</dbReference>
<dbReference type="GO" id="GO:0003700">
    <property type="term" value="F:DNA-binding transcription factor activity"/>
    <property type="evidence" value="ECO:0007669"/>
    <property type="project" value="InterPro"/>
</dbReference>
<dbReference type="SUPFAM" id="SSF46785">
    <property type="entry name" value="Winged helix' DNA-binding domain"/>
    <property type="match status" value="1"/>
</dbReference>
<dbReference type="CDD" id="cd08474">
    <property type="entry name" value="PBP2_CrgA_like_5"/>
    <property type="match status" value="1"/>
</dbReference>
<dbReference type="GO" id="GO:0043565">
    <property type="term" value="F:sequence-specific DNA binding"/>
    <property type="evidence" value="ECO:0007669"/>
    <property type="project" value="TreeGrafter"/>
</dbReference>
<evidence type="ECO:0000313" key="7">
    <source>
        <dbReference type="Proteomes" id="UP000542776"/>
    </source>
</evidence>
<dbReference type="AlphaFoldDB" id="A0A7W6EG40"/>
<dbReference type="InterPro" id="IPR005119">
    <property type="entry name" value="LysR_subst-bd"/>
</dbReference>
<dbReference type="InterPro" id="IPR036390">
    <property type="entry name" value="WH_DNA-bd_sf"/>
</dbReference>
<dbReference type="PANTHER" id="PTHR30537:SF1">
    <property type="entry name" value="HTH-TYPE TRANSCRIPTIONAL REGULATOR PGRR"/>
    <property type="match status" value="1"/>
</dbReference>
<dbReference type="SUPFAM" id="SSF53850">
    <property type="entry name" value="Periplasmic binding protein-like II"/>
    <property type="match status" value="1"/>
</dbReference>
<gene>
    <name evidence="6" type="ORF">GGR04_001110</name>
</gene>
<dbReference type="EMBL" id="JACIEK010000001">
    <property type="protein sequence ID" value="MBB3997289.1"/>
    <property type="molecule type" value="Genomic_DNA"/>
</dbReference>
<dbReference type="PRINTS" id="PR00039">
    <property type="entry name" value="HTHLYSR"/>
</dbReference>
<sequence>MSMFLAVAEERSFTRAAARLGVSQSALSHSVRRLEAKLGLRLLTRTTRSVAPTEAGERLIETLRPAFEEIEATLASLTELRERPAGTIRITTSEHAARSVLWPAVSRLTAENPDIRVEIDVQSGLTDIVAQRFDAGVRLGERLEQDMIAMRVGPRLRMATVASPGYLARFARPETPDDLAGHACINLRMVSGSVYAWEFERGGREVRVKVEGQLVMNDVALIVEAAAAGHGIAHLVEDRVAPLLGDGSLVRVLEDWCEPFDGYYLYYPSRRQPSPAFALLLEALRYRD</sequence>
<keyword evidence="3 6" id="KW-0238">DNA-binding</keyword>
<dbReference type="GO" id="GO:0006351">
    <property type="term" value="P:DNA-templated transcription"/>
    <property type="evidence" value="ECO:0007669"/>
    <property type="project" value="TreeGrafter"/>
</dbReference>
<name>A0A7W6EG40_9HYPH</name>
<comment type="similarity">
    <text evidence="1">Belongs to the LysR transcriptional regulatory family.</text>
</comment>
<accession>A0A7W6EG40</accession>
<organism evidence="6 7">
    <name type="scientific">Aureimonas pseudogalii</name>
    <dbReference type="NCBI Taxonomy" id="1744844"/>
    <lineage>
        <taxon>Bacteria</taxon>
        <taxon>Pseudomonadati</taxon>
        <taxon>Pseudomonadota</taxon>
        <taxon>Alphaproteobacteria</taxon>
        <taxon>Hyphomicrobiales</taxon>
        <taxon>Aurantimonadaceae</taxon>
        <taxon>Aureimonas</taxon>
    </lineage>
</organism>
<dbReference type="PROSITE" id="PS50931">
    <property type="entry name" value="HTH_LYSR"/>
    <property type="match status" value="1"/>
</dbReference>
<evidence type="ECO:0000256" key="2">
    <source>
        <dbReference type="ARBA" id="ARBA00023015"/>
    </source>
</evidence>
<dbReference type="Pfam" id="PF00126">
    <property type="entry name" value="HTH_1"/>
    <property type="match status" value="1"/>
</dbReference>
<keyword evidence="7" id="KW-1185">Reference proteome</keyword>
<dbReference type="FunFam" id="1.10.10.10:FF:000001">
    <property type="entry name" value="LysR family transcriptional regulator"/>
    <property type="match status" value="1"/>
</dbReference>
<evidence type="ECO:0000313" key="6">
    <source>
        <dbReference type="EMBL" id="MBB3997289.1"/>
    </source>
</evidence>
<dbReference type="Proteomes" id="UP000542776">
    <property type="component" value="Unassembled WGS sequence"/>
</dbReference>
<dbReference type="PANTHER" id="PTHR30537">
    <property type="entry name" value="HTH-TYPE TRANSCRIPTIONAL REGULATOR"/>
    <property type="match status" value="1"/>
</dbReference>
<dbReference type="InterPro" id="IPR058163">
    <property type="entry name" value="LysR-type_TF_proteobact-type"/>
</dbReference>
<evidence type="ECO:0000259" key="5">
    <source>
        <dbReference type="PROSITE" id="PS50931"/>
    </source>
</evidence>
<proteinExistence type="inferred from homology"/>
<dbReference type="Gene3D" id="1.10.10.10">
    <property type="entry name" value="Winged helix-like DNA-binding domain superfamily/Winged helix DNA-binding domain"/>
    <property type="match status" value="1"/>
</dbReference>
<dbReference type="InterPro" id="IPR000847">
    <property type="entry name" value="LysR_HTH_N"/>
</dbReference>
<keyword evidence="2" id="KW-0805">Transcription regulation</keyword>
<dbReference type="Pfam" id="PF03466">
    <property type="entry name" value="LysR_substrate"/>
    <property type="match status" value="1"/>
</dbReference>
<comment type="caution">
    <text evidence="6">The sequence shown here is derived from an EMBL/GenBank/DDBJ whole genome shotgun (WGS) entry which is preliminary data.</text>
</comment>
<evidence type="ECO:0000256" key="4">
    <source>
        <dbReference type="ARBA" id="ARBA00023163"/>
    </source>
</evidence>
<evidence type="ECO:0000256" key="1">
    <source>
        <dbReference type="ARBA" id="ARBA00009437"/>
    </source>
</evidence>
<evidence type="ECO:0000256" key="3">
    <source>
        <dbReference type="ARBA" id="ARBA00023125"/>
    </source>
</evidence>
<dbReference type="FunFam" id="3.40.190.290:FF:000012">
    <property type="entry name" value="Transcriptional regulator, LysR family"/>
    <property type="match status" value="1"/>
</dbReference>
<feature type="domain" description="HTH lysR-type" evidence="5">
    <location>
        <begin position="1"/>
        <end position="53"/>
    </location>
</feature>
<keyword evidence="4" id="KW-0804">Transcription</keyword>